<dbReference type="GO" id="GO:0006281">
    <property type="term" value="P:DNA repair"/>
    <property type="evidence" value="ECO:0007669"/>
    <property type="project" value="UniProtKB-KW"/>
</dbReference>
<evidence type="ECO:0000313" key="7">
    <source>
        <dbReference type="EMBL" id="ORX38023.1"/>
    </source>
</evidence>
<dbReference type="RefSeq" id="XP_021872010.1">
    <property type="nucleotide sequence ID" value="XM_022015673.1"/>
</dbReference>
<evidence type="ECO:0000256" key="4">
    <source>
        <dbReference type="ARBA" id="ARBA00023204"/>
    </source>
</evidence>
<feature type="compositionally biased region" description="Low complexity" evidence="5">
    <location>
        <begin position="211"/>
        <end position="221"/>
    </location>
</feature>
<keyword evidence="3" id="KW-0227">DNA damage</keyword>
<dbReference type="PANTHER" id="PTHR47810:SF1">
    <property type="entry name" value="DNA LIGASE B"/>
    <property type="match status" value="1"/>
</dbReference>
<name>A0A1Y1UIY5_9TREE</name>
<dbReference type="InterPro" id="IPR012340">
    <property type="entry name" value="NA-bd_OB-fold"/>
</dbReference>
<dbReference type="GO" id="GO:0006260">
    <property type="term" value="P:DNA replication"/>
    <property type="evidence" value="ECO:0007669"/>
    <property type="project" value="UniProtKB-KW"/>
</dbReference>
<dbReference type="Gene3D" id="2.40.50.140">
    <property type="entry name" value="Nucleic acid-binding proteins"/>
    <property type="match status" value="1"/>
</dbReference>
<keyword evidence="8" id="KW-1185">Reference proteome</keyword>
<evidence type="ECO:0000256" key="3">
    <source>
        <dbReference type="ARBA" id="ARBA00022763"/>
    </source>
</evidence>
<evidence type="ECO:0000256" key="5">
    <source>
        <dbReference type="SAM" id="MobiDB-lite"/>
    </source>
</evidence>
<dbReference type="EMBL" id="NBSH01000005">
    <property type="protein sequence ID" value="ORX38023.1"/>
    <property type="molecule type" value="Genomic_DNA"/>
</dbReference>
<feature type="domain" description="DNA ligase OB-like" evidence="6">
    <location>
        <begin position="881"/>
        <end position="948"/>
    </location>
</feature>
<proteinExistence type="predicted"/>
<dbReference type="Pfam" id="PF14743">
    <property type="entry name" value="DNA_ligase_OB_2"/>
    <property type="match status" value="1"/>
</dbReference>
<dbReference type="OrthoDB" id="411785at2759"/>
<dbReference type="Gene3D" id="3.30.470.30">
    <property type="entry name" value="DNA ligase/mRNA capping enzyme"/>
    <property type="match status" value="1"/>
</dbReference>
<feature type="compositionally biased region" description="Polar residues" evidence="5">
    <location>
        <begin position="384"/>
        <end position="407"/>
    </location>
</feature>
<feature type="region of interest" description="Disordered" evidence="5">
    <location>
        <begin position="195"/>
        <end position="226"/>
    </location>
</feature>
<dbReference type="InterPro" id="IPR050326">
    <property type="entry name" value="NAD_dep_DNA_ligaseB"/>
</dbReference>
<dbReference type="SUPFAM" id="SSF50249">
    <property type="entry name" value="Nucleic acid-binding proteins"/>
    <property type="match status" value="1"/>
</dbReference>
<sequence>MYLVSCSRKDLLPSTRRIPSGSTLVESLRGYAANSTTSDSIKIQKVLADALELKARLEGAAKFSDKVEAAAEYPEVLKILNVRYGKEYQGCVKPAALESAFRIKTHEPRSKGGRPRNLPIGKSTKYRAPRSVLALIETLGRPGVDRIESHERIWSFIRKEKIELSSPKGNILLQLIFGNFLTNTRIPKDRILELAPGKAKKPARSTPPPSSTGTRSYSTTPNRMEYPNPEVFAQLSAIRDLRDKIESKTKSSERRRILKDYPQVFDELDFVTRPDTRFGLTFEGYGTYVNQAQNLHSTTPPPSTLIDMLKTLSEQKVKGNAAKKLIHAFLKAHQIPKEETLTFGCLLNRQISSNISRATLASIKWDQPASASTGENKHEMSKPGSWTRSMSTPTLNRKYSTTSNRSKLPNPEVREQLEAIRDLHHRVSTLHGHENLQDSLQDYPQVRELLETVLQADIRFNLTFESFRNWLGRTDEPSSFLDETPWTLIDLLNALAERKVTGTRAKVYIKTFLYDHQVLHDESLVEAFGRLLDRKPVPGLGPKVLANIDWGDSTSASSGGNGEAPSATQKAAASSRGFQVALGRGIPKDVDPFERLDSKHNWYASRKLDGVRCITYIDFDLGTDGSTPKILDIKCKSRLGRDFRTLGKVQEQLRFMTEVPGLRAWLENDSFVPPESPSNTNSKRLVLDGEICVMEADLGHSLPPTHDTFDPYRLHGSLFGKGDDVPLKENFSQTVSRIKGSTAIELPRYYVFDLLHGGEFDAHQAIDGLSDPFGKRVTDLADFIKAMNTACAADPQNPPSHFTTLPIPQIQVNASNLEAMIKQSDEEGWEGLMLRVDKHYRGSRTKDILKLKQESDAEYIVQGVIIEKSMRLFVDGVPNNYGAVGSLVIKHKGNEVYVGSGLNHEQRNQWAKDPSSIIGKQICVAYFSESQNQKRPEERSLRFPRLKHVYDQKRDF</sequence>
<accession>A0A1Y1UIY5</accession>
<dbReference type="Proteomes" id="UP000193218">
    <property type="component" value="Unassembled WGS sequence"/>
</dbReference>
<dbReference type="InParanoid" id="A0A1Y1UIY5"/>
<evidence type="ECO:0000256" key="1">
    <source>
        <dbReference type="ARBA" id="ARBA00022598"/>
    </source>
</evidence>
<dbReference type="GeneID" id="33557482"/>
<organism evidence="7 8">
    <name type="scientific">Kockovaella imperatae</name>
    <dbReference type="NCBI Taxonomy" id="4999"/>
    <lineage>
        <taxon>Eukaryota</taxon>
        <taxon>Fungi</taxon>
        <taxon>Dikarya</taxon>
        <taxon>Basidiomycota</taxon>
        <taxon>Agaricomycotina</taxon>
        <taxon>Tremellomycetes</taxon>
        <taxon>Tremellales</taxon>
        <taxon>Cuniculitremaceae</taxon>
        <taxon>Kockovaella</taxon>
    </lineage>
</organism>
<evidence type="ECO:0000259" key="6">
    <source>
        <dbReference type="Pfam" id="PF14743"/>
    </source>
</evidence>
<gene>
    <name evidence="7" type="ORF">BD324DRAFT_624236</name>
</gene>
<dbReference type="InterPro" id="IPR029319">
    <property type="entry name" value="DNA_ligase_OB"/>
</dbReference>
<dbReference type="SUPFAM" id="SSF56091">
    <property type="entry name" value="DNA ligase/mRNA capping enzyme, catalytic domain"/>
    <property type="match status" value="1"/>
</dbReference>
<dbReference type="GO" id="GO:0016874">
    <property type="term" value="F:ligase activity"/>
    <property type="evidence" value="ECO:0007669"/>
    <property type="project" value="UniProtKB-KW"/>
</dbReference>
<dbReference type="PANTHER" id="PTHR47810">
    <property type="entry name" value="DNA LIGASE"/>
    <property type="match status" value="1"/>
</dbReference>
<protein>
    <recommendedName>
        <fullName evidence="6">DNA ligase OB-like domain-containing protein</fullName>
    </recommendedName>
</protein>
<evidence type="ECO:0000256" key="2">
    <source>
        <dbReference type="ARBA" id="ARBA00022705"/>
    </source>
</evidence>
<reference evidence="7 8" key="1">
    <citation type="submission" date="2017-03" db="EMBL/GenBank/DDBJ databases">
        <title>Widespread Adenine N6-methylation of Active Genes in Fungi.</title>
        <authorList>
            <consortium name="DOE Joint Genome Institute"/>
            <person name="Mondo S.J."/>
            <person name="Dannebaum R.O."/>
            <person name="Kuo R.C."/>
            <person name="Louie K.B."/>
            <person name="Bewick A.J."/>
            <person name="Labutti K."/>
            <person name="Haridas S."/>
            <person name="Kuo A."/>
            <person name="Salamov A."/>
            <person name="Ahrendt S.R."/>
            <person name="Lau R."/>
            <person name="Bowen B.P."/>
            <person name="Lipzen A."/>
            <person name="Sullivan W."/>
            <person name="Andreopoulos W.B."/>
            <person name="Clum A."/>
            <person name="Lindquist E."/>
            <person name="Daum C."/>
            <person name="Northen T.R."/>
            <person name="Ramamoorthy G."/>
            <person name="Schmitz R.J."/>
            <person name="Gryganskyi A."/>
            <person name="Culley D."/>
            <person name="Magnuson J."/>
            <person name="James T.Y."/>
            <person name="O'Malley M.A."/>
            <person name="Stajich J.E."/>
            <person name="Spatafora J.W."/>
            <person name="Visel A."/>
            <person name="Grigoriev I.V."/>
        </authorList>
    </citation>
    <scope>NUCLEOTIDE SEQUENCE [LARGE SCALE GENOMIC DNA]</scope>
    <source>
        <strain evidence="7 8">NRRL Y-17943</strain>
    </source>
</reference>
<keyword evidence="4" id="KW-0234">DNA repair</keyword>
<keyword evidence="1" id="KW-0436">Ligase</keyword>
<evidence type="ECO:0000313" key="8">
    <source>
        <dbReference type="Proteomes" id="UP000193218"/>
    </source>
</evidence>
<keyword evidence="2" id="KW-0235">DNA replication</keyword>
<comment type="caution">
    <text evidence="7">The sequence shown here is derived from an EMBL/GenBank/DDBJ whole genome shotgun (WGS) entry which is preliminary data.</text>
</comment>
<dbReference type="AlphaFoldDB" id="A0A1Y1UIY5"/>
<feature type="region of interest" description="Disordered" evidence="5">
    <location>
        <begin position="367"/>
        <end position="408"/>
    </location>
</feature>